<proteinExistence type="predicted"/>
<keyword evidence="2" id="KW-1185">Reference proteome</keyword>
<name>A0ACC1RQW3_9APHY</name>
<accession>A0ACC1RQW3</accession>
<gene>
    <name evidence="1" type="ORF">NM688_g8617</name>
</gene>
<dbReference type="EMBL" id="JANHOG010002371">
    <property type="protein sequence ID" value="KAJ3524116.1"/>
    <property type="molecule type" value="Genomic_DNA"/>
</dbReference>
<protein>
    <submittedName>
        <fullName evidence="1">Uncharacterized protein</fullName>
    </submittedName>
</protein>
<reference evidence="1" key="1">
    <citation type="submission" date="2022-07" db="EMBL/GenBank/DDBJ databases">
        <title>Genome Sequence of Phlebia brevispora.</title>
        <authorList>
            <person name="Buettner E."/>
        </authorList>
    </citation>
    <scope>NUCLEOTIDE SEQUENCE</scope>
    <source>
        <strain evidence="1">MPL23</strain>
    </source>
</reference>
<evidence type="ECO:0000313" key="1">
    <source>
        <dbReference type="EMBL" id="KAJ3524116.1"/>
    </source>
</evidence>
<dbReference type="Proteomes" id="UP001148662">
    <property type="component" value="Unassembled WGS sequence"/>
</dbReference>
<comment type="caution">
    <text evidence="1">The sequence shown here is derived from an EMBL/GenBank/DDBJ whole genome shotgun (WGS) entry which is preliminary data.</text>
</comment>
<organism evidence="1 2">
    <name type="scientific">Phlebia brevispora</name>
    <dbReference type="NCBI Taxonomy" id="194682"/>
    <lineage>
        <taxon>Eukaryota</taxon>
        <taxon>Fungi</taxon>
        <taxon>Dikarya</taxon>
        <taxon>Basidiomycota</taxon>
        <taxon>Agaricomycotina</taxon>
        <taxon>Agaricomycetes</taxon>
        <taxon>Polyporales</taxon>
        <taxon>Meruliaceae</taxon>
        <taxon>Phlebia</taxon>
    </lineage>
</organism>
<sequence length="360" mass="41076">MEASLRLVPASTTKSASIQDTANAQGLHDTLAYGPRSLATEIKSTGATTIRDRLDNWEATQDNLKLTMQRNAFGLHMPVRQLMERQLVGYNPHMPEFRTSNVHLDILMGRDETLETSDFMTPLRVPAAHGHTCRYGEEAPHVEIATQCIFLSSGIATVSALMFGLAAPQRPSLRTCLPHDKSALRGYLRSLYLHIQLTNQSAQATAVFATNQVACFIDTEYSHHELWQVQLSSLSAHSYDRRMCTSFQRPRRHRAIMQTSILYRLPPMVKRFYRIGPFDIALALVHINVALDRFLYNEFSLSRYVHVLHGIPRDSDDFSISRAQSITLERDRQHVQRLETPYVAYRRRKRPEYKPGVAEL</sequence>
<evidence type="ECO:0000313" key="2">
    <source>
        <dbReference type="Proteomes" id="UP001148662"/>
    </source>
</evidence>